<evidence type="ECO:0000313" key="5">
    <source>
        <dbReference type="Proteomes" id="UP000465609"/>
    </source>
</evidence>
<feature type="compositionally biased region" description="Polar residues" evidence="1">
    <location>
        <begin position="42"/>
        <end position="71"/>
    </location>
</feature>
<dbReference type="NCBIfam" id="NF038019">
    <property type="entry name" value="PE_process_PecA"/>
    <property type="match status" value="1"/>
</dbReference>
<dbReference type="Gene3D" id="2.40.70.10">
    <property type="entry name" value="Acid Proteases"/>
    <property type="match status" value="1"/>
</dbReference>
<evidence type="ECO:0000256" key="2">
    <source>
        <dbReference type="SAM" id="SignalP"/>
    </source>
</evidence>
<feature type="compositionally biased region" description="Low complexity" evidence="1">
    <location>
        <begin position="77"/>
        <end position="87"/>
    </location>
</feature>
<feature type="chain" id="PRO_5045784198" description="PE cleavage protein A C-terminal domain-containing protein" evidence="2">
    <location>
        <begin position="26"/>
        <end position="618"/>
    </location>
</feature>
<evidence type="ECO:0000256" key="1">
    <source>
        <dbReference type="SAM" id="MobiDB-lite"/>
    </source>
</evidence>
<dbReference type="Pfam" id="PF21526">
    <property type="entry name" value="PGRS"/>
    <property type="match status" value="1"/>
</dbReference>
<dbReference type="EMBL" id="AP022577">
    <property type="protein sequence ID" value="BBX86684.1"/>
    <property type="molecule type" value="Genomic_DNA"/>
</dbReference>
<keyword evidence="2" id="KW-0732">Signal</keyword>
<evidence type="ECO:0000259" key="3">
    <source>
        <dbReference type="Pfam" id="PF20729"/>
    </source>
</evidence>
<dbReference type="RefSeq" id="WP_138229069.1">
    <property type="nucleotide sequence ID" value="NZ_AP022577.1"/>
</dbReference>
<sequence>MTAARPTCIWLGAGAITLGLGAALAGGTAAADATGSHPDRPPNSTHSHQALSRATSSASVIPTPANHQKTASADIKAAASAPGAPSGRNVPAKSTPLAATKPSASPSSAASAQPPATSRAHTAIAAVAASAPTKPAAAVSTPVANAPTPAGNPGGFVQTLIANLLGAVNGLSDALTGRPLIGNGVAGITNAQGVGTPGGPGGWLAGNGGAGGDSTAVGTVGGAGGTGGLLLGNGGPGGAGGPDGMGGTGGAGGLLLGDGGPGGTGGELAQGGAGGHGGFVIGNGGPGGSGGVLASGGSGGASGLLGQPGAMGTAGGPPSVALSYSTTNEYTTIGISVGGGPITPTEIDTGSSGLEIPITQVNADNIGQPTGITGMTQFGSWGKFYYTEYKTSVDFGNGLVTAPTDIGVITRVSELINGTWTDIPQSEWSDPKYAVDANMGVCWGTDSGGLASPVHALPGSLDQGLLLDEPAGQLVFGANPLTPVTTVSGWYSTTLDVQTSYNGVQSGVQQIVDNVTIDSGGLGGNIPDDVLTTSLSNYHVGDYLPAGTTVSVYTADGQAELYTMTVSSADYTAGSGPSISTKSDGFNTGIFPFLQGPIYFSYTPANQGTTTFDYLPAA</sequence>
<name>A0ABM7IIX5_9MYCO</name>
<dbReference type="InterPro" id="IPR048054">
    <property type="entry name" value="PecA_C"/>
</dbReference>
<feature type="signal peptide" evidence="2">
    <location>
        <begin position="1"/>
        <end position="25"/>
    </location>
</feature>
<dbReference type="InterPro" id="IPR048996">
    <property type="entry name" value="PGRS_rpt"/>
</dbReference>
<evidence type="ECO:0000313" key="4">
    <source>
        <dbReference type="EMBL" id="BBX86684.1"/>
    </source>
</evidence>
<reference evidence="4 5" key="1">
    <citation type="journal article" date="2019" name="Emerg. Microbes Infect.">
        <title>Comprehensive subspecies identification of 175 nontuberculous mycobacteria species based on 7547 genomic profiles.</title>
        <authorList>
            <person name="Matsumoto Y."/>
            <person name="Kinjo T."/>
            <person name="Motooka D."/>
            <person name="Nabeya D."/>
            <person name="Jung N."/>
            <person name="Uechi K."/>
            <person name="Horii T."/>
            <person name="Iida T."/>
            <person name="Fujita J."/>
            <person name="Nakamura S."/>
        </authorList>
    </citation>
    <scope>NUCLEOTIDE SEQUENCE [LARGE SCALE GENOMIC DNA]</scope>
    <source>
        <strain evidence="4 5">JCM 15296</strain>
    </source>
</reference>
<gene>
    <name evidence="4" type="ORF">MAUB_45570</name>
</gene>
<feature type="compositionally biased region" description="Low complexity" evidence="1">
    <location>
        <begin position="94"/>
        <end position="121"/>
    </location>
</feature>
<dbReference type="InterPro" id="IPR021109">
    <property type="entry name" value="Peptidase_aspartic_dom_sf"/>
</dbReference>
<dbReference type="Proteomes" id="UP000465609">
    <property type="component" value="Chromosome"/>
</dbReference>
<protein>
    <recommendedName>
        <fullName evidence="3">PE cleavage protein A C-terminal domain-containing protein</fullName>
    </recommendedName>
</protein>
<dbReference type="Pfam" id="PF20729">
    <property type="entry name" value="PE-PGRS_C"/>
    <property type="match status" value="1"/>
</dbReference>
<organism evidence="4 5">
    <name type="scientific">Mycolicibacterium aubagnense</name>
    <dbReference type="NCBI Taxonomy" id="319707"/>
    <lineage>
        <taxon>Bacteria</taxon>
        <taxon>Bacillati</taxon>
        <taxon>Actinomycetota</taxon>
        <taxon>Actinomycetes</taxon>
        <taxon>Mycobacteriales</taxon>
        <taxon>Mycobacteriaceae</taxon>
        <taxon>Mycolicibacterium</taxon>
    </lineage>
</organism>
<keyword evidence="5" id="KW-1185">Reference proteome</keyword>
<feature type="domain" description="PE cleavage protein A C-terminal" evidence="3">
    <location>
        <begin position="319"/>
        <end position="610"/>
    </location>
</feature>
<feature type="region of interest" description="Disordered" evidence="1">
    <location>
        <begin position="30"/>
        <end position="121"/>
    </location>
</feature>
<accession>A0ABM7IIX5</accession>
<proteinExistence type="predicted"/>